<reference evidence="11 12" key="1">
    <citation type="journal article" date="2018" name="Nat. Biotechnol.">
        <title>A standardized bacterial taxonomy based on genome phylogeny substantially revises the tree of life.</title>
        <authorList>
            <person name="Parks D.H."/>
            <person name="Chuvochina M."/>
            <person name="Waite D.W."/>
            <person name="Rinke C."/>
            <person name="Skarshewski A."/>
            <person name="Chaumeil P.A."/>
            <person name="Hugenholtz P."/>
        </authorList>
    </citation>
    <scope>NUCLEOTIDE SEQUENCE [LARGE SCALE GENOMIC DNA]</scope>
    <source>
        <strain evidence="11">UBA8781</strain>
    </source>
</reference>
<feature type="binding site" evidence="10">
    <location>
        <position position="162"/>
    </location>
    <ligand>
        <name>Mn(2+)</name>
        <dbReference type="ChEBI" id="CHEBI:29035"/>
    </ligand>
</feature>
<dbReference type="InterPro" id="IPR002729">
    <property type="entry name" value="CRISPR-assoc_Cas1"/>
</dbReference>
<accession>A0A3D1JI48</accession>
<keyword evidence="6 10" id="KW-0051">Antiviral defense</keyword>
<evidence type="ECO:0000256" key="4">
    <source>
        <dbReference type="ARBA" id="ARBA00022801"/>
    </source>
</evidence>
<dbReference type="Proteomes" id="UP000264141">
    <property type="component" value="Unassembled WGS sequence"/>
</dbReference>
<name>A0A3D1JI48_9CHLR</name>
<comment type="cofactor">
    <cofactor evidence="10">
        <name>Mg(2+)</name>
        <dbReference type="ChEBI" id="CHEBI:18420"/>
    </cofactor>
    <cofactor evidence="10">
        <name>Mn(2+)</name>
        <dbReference type="ChEBI" id="CHEBI:29035"/>
    </cofactor>
</comment>
<comment type="similarity">
    <text evidence="10">Belongs to the CRISPR-associated endonuclease Cas1 family.</text>
</comment>
<evidence type="ECO:0000256" key="8">
    <source>
        <dbReference type="ARBA" id="ARBA00023211"/>
    </source>
</evidence>
<dbReference type="AlphaFoldDB" id="A0A3D1JI48"/>
<keyword evidence="5 10" id="KW-0460">Magnesium</keyword>
<sequence>MPPYYVITQNARLRVANRRLQVELELEGVTQVLDSVPLGQVSEVVLFGNVGLTTPAIDALLGQESSVVFLTRRGEYRGRLSGPLTPHMPLRRAQYQRLDSPIFALQMARGLVSAKLSHQRALLMRHNRECNDPLIAEAIARLAGALQKVPAKTQLSSLRGLEGAATAAYFSGYRRFFGPEWNFTDRNRRPPADPVNVLLSLGYTLLGQVATAAVETVGLDPYGGFFHETVYNRPSLALDLLEEFRPVIDGLVLWCCRSGQLGVADFSPGPPERPVVLGDEGLRRFIQAFEQRMDGRFTHPIRGEKLNLRQCLIEQARQAASRILEDRPGWTGMGFH</sequence>
<evidence type="ECO:0000256" key="5">
    <source>
        <dbReference type="ARBA" id="ARBA00022842"/>
    </source>
</evidence>
<feature type="binding site" evidence="10">
    <location>
        <position position="227"/>
    </location>
    <ligand>
        <name>Mn(2+)</name>
        <dbReference type="ChEBI" id="CHEBI:29035"/>
    </ligand>
</feature>
<evidence type="ECO:0000256" key="6">
    <source>
        <dbReference type="ARBA" id="ARBA00023118"/>
    </source>
</evidence>
<evidence type="ECO:0000256" key="3">
    <source>
        <dbReference type="ARBA" id="ARBA00022759"/>
    </source>
</evidence>
<dbReference type="GO" id="GO:0046872">
    <property type="term" value="F:metal ion binding"/>
    <property type="evidence" value="ECO:0007669"/>
    <property type="project" value="UniProtKB-UniRule"/>
</dbReference>
<dbReference type="PANTHER" id="PTHR34353:SF2">
    <property type="entry name" value="CRISPR-ASSOCIATED ENDONUCLEASE CAS1 1"/>
    <property type="match status" value="1"/>
</dbReference>
<comment type="function">
    <text evidence="10">CRISPR (clustered regularly interspaced short palindromic repeat), is an adaptive immune system that provides protection against mobile genetic elements (viruses, transposable elements and conjugative plasmids). CRISPR clusters contain spacers, sequences complementary to antecedent mobile elements, and target invading nucleic acids. CRISPR clusters are transcribed and processed into CRISPR RNA (crRNA). Acts as a dsDNA endonuclease. Involved in the integration of spacer DNA into the CRISPR cassette.</text>
</comment>
<evidence type="ECO:0000256" key="2">
    <source>
        <dbReference type="ARBA" id="ARBA00022723"/>
    </source>
</evidence>
<keyword evidence="4 10" id="KW-0378">Hydrolase</keyword>
<keyword evidence="2 10" id="KW-0479">Metal-binding</keyword>
<dbReference type="InterPro" id="IPR042211">
    <property type="entry name" value="CRISPR-assoc_Cas1_N"/>
</dbReference>
<evidence type="ECO:0000256" key="7">
    <source>
        <dbReference type="ARBA" id="ARBA00023125"/>
    </source>
</evidence>
<dbReference type="STRING" id="229919.GCA_001050195_00208"/>
<gene>
    <name evidence="10 11" type="primary">cas1</name>
    <name evidence="11" type="ORF">DEQ80_10410</name>
</gene>
<evidence type="ECO:0000313" key="12">
    <source>
        <dbReference type="Proteomes" id="UP000264141"/>
    </source>
</evidence>
<feature type="binding site" evidence="10">
    <location>
        <position position="242"/>
    </location>
    <ligand>
        <name>Mn(2+)</name>
        <dbReference type="ChEBI" id="CHEBI:29035"/>
    </ligand>
</feature>
<comment type="subunit">
    <text evidence="9 10">Homodimer, forms a heterotetramer with a Cas2 homodimer.</text>
</comment>
<evidence type="ECO:0000256" key="9">
    <source>
        <dbReference type="ARBA" id="ARBA00038592"/>
    </source>
</evidence>
<dbReference type="Gene3D" id="1.20.120.920">
    <property type="entry name" value="CRISPR-associated endonuclease Cas1, C-terminal domain"/>
    <property type="match status" value="1"/>
</dbReference>
<dbReference type="EC" id="3.1.-.-" evidence="10"/>
<proteinExistence type="inferred from homology"/>
<dbReference type="HAMAP" id="MF_01470">
    <property type="entry name" value="Cas1"/>
    <property type="match status" value="1"/>
</dbReference>
<dbReference type="InterPro" id="IPR042206">
    <property type="entry name" value="CRISPR-assoc_Cas1_C"/>
</dbReference>
<evidence type="ECO:0000313" key="11">
    <source>
        <dbReference type="EMBL" id="HCE18260.1"/>
    </source>
</evidence>
<dbReference type="PANTHER" id="PTHR34353">
    <property type="entry name" value="CRISPR-ASSOCIATED ENDONUCLEASE CAS1 1"/>
    <property type="match status" value="1"/>
</dbReference>
<keyword evidence="8 10" id="KW-0464">Manganese</keyword>
<dbReference type="EMBL" id="DPBP01000041">
    <property type="protein sequence ID" value="HCE18260.1"/>
    <property type="molecule type" value="Genomic_DNA"/>
</dbReference>
<dbReference type="GO" id="GO:0003677">
    <property type="term" value="F:DNA binding"/>
    <property type="evidence" value="ECO:0007669"/>
    <property type="project" value="UniProtKB-KW"/>
</dbReference>
<dbReference type="CDD" id="cd09634">
    <property type="entry name" value="Cas1_I-II-III"/>
    <property type="match status" value="1"/>
</dbReference>
<dbReference type="InterPro" id="IPR050646">
    <property type="entry name" value="Cas1"/>
</dbReference>
<dbReference type="GO" id="GO:0016787">
    <property type="term" value="F:hydrolase activity"/>
    <property type="evidence" value="ECO:0007669"/>
    <property type="project" value="UniProtKB-KW"/>
</dbReference>
<comment type="caution">
    <text evidence="11">The sequence shown here is derived from an EMBL/GenBank/DDBJ whole genome shotgun (WGS) entry which is preliminary data.</text>
</comment>
<dbReference type="Gene3D" id="3.100.10.20">
    <property type="entry name" value="CRISPR-associated endonuclease Cas1, N-terminal domain"/>
    <property type="match status" value="1"/>
</dbReference>
<dbReference type="NCBIfam" id="TIGR00287">
    <property type="entry name" value="cas1"/>
    <property type="match status" value="1"/>
</dbReference>
<evidence type="ECO:0000256" key="1">
    <source>
        <dbReference type="ARBA" id="ARBA00022722"/>
    </source>
</evidence>
<dbReference type="GO" id="GO:0043571">
    <property type="term" value="P:maintenance of CRISPR repeat elements"/>
    <property type="evidence" value="ECO:0007669"/>
    <property type="project" value="UniProtKB-UniRule"/>
</dbReference>
<protein>
    <recommendedName>
        <fullName evidence="10">CRISPR-associated endonuclease Cas1</fullName>
        <ecNumber evidence="10">3.1.-.-</ecNumber>
    </recommendedName>
</protein>
<evidence type="ECO:0000256" key="10">
    <source>
        <dbReference type="HAMAP-Rule" id="MF_01470"/>
    </source>
</evidence>
<dbReference type="GO" id="GO:0004519">
    <property type="term" value="F:endonuclease activity"/>
    <property type="evidence" value="ECO:0007669"/>
    <property type="project" value="UniProtKB-UniRule"/>
</dbReference>
<keyword evidence="3 10" id="KW-0255">Endonuclease</keyword>
<keyword evidence="7 10" id="KW-0238">DNA-binding</keyword>
<organism evidence="11 12">
    <name type="scientific">Anaerolinea thermolimosa</name>
    <dbReference type="NCBI Taxonomy" id="229919"/>
    <lineage>
        <taxon>Bacteria</taxon>
        <taxon>Bacillati</taxon>
        <taxon>Chloroflexota</taxon>
        <taxon>Anaerolineae</taxon>
        <taxon>Anaerolineales</taxon>
        <taxon>Anaerolineaceae</taxon>
        <taxon>Anaerolinea</taxon>
    </lineage>
</organism>
<dbReference type="GO" id="GO:0051607">
    <property type="term" value="P:defense response to virus"/>
    <property type="evidence" value="ECO:0007669"/>
    <property type="project" value="UniProtKB-UniRule"/>
</dbReference>
<keyword evidence="1 10" id="KW-0540">Nuclease</keyword>
<dbReference type="Pfam" id="PF01867">
    <property type="entry name" value="Cas_Cas1"/>
    <property type="match status" value="1"/>
</dbReference>